<dbReference type="InterPro" id="IPR036895">
    <property type="entry name" value="Uracil-DNA_glycosylase-like_sf"/>
</dbReference>
<dbReference type="PANTHER" id="PTHR33693:SF1">
    <property type="entry name" value="TYPE-4 URACIL-DNA GLYCOSYLASE"/>
    <property type="match status" value="1"/>
</dbReference>
<evidence type="ECO:0000256" key="1">
    <source>
        <dbReference type="ARBA" id="ARBA00001400"/>
    </source>
</evidence>
<evidence type="ECO:0000313" key="15">
    <source>
        <dbReference type="Proteomes" id="UP000250790"/>
    </source>
</evidence>
<dbReference type="GO" id="GO:0051539">
    <property type="term" value="F:4 iron, 4 sulfur cluster binding"/>
    <property type="evidence" value="ECO:0007669"/>
    <property type="project" value="UniProtKB-KW"/>
</dbReference>
<dbReference type="InterPro" id="IPR051536">
    <property type="entry name" value="UDG_Type-4/5"/>
</dbReference>
<keyword evidence="9" id="KW-0408">Iron</keyword>
<keyword evidence="8" id="KW-0378">Hydrolase</keyword>
<dbReference type="InterPro" id="IPR005273">
    <property type="entry name" value="Ura-DNA_glyco_family4"/>
</dbReference>
<dbReference type="AlphaFoldDB" id="A0A315EAZ7"/>
<evidence type="ECO:0000256" key="9">
    <source>
        <dbReference type="ARBA" id="ARBA00023004"/>
    </source>
</evidence>
<evidence type="ECO:0000256" key="11">
    <source>
        <dbReference type="ARBA" id="ARBA00023204"/>
    </source>
</evidence>
<dbReference type="SUPFAM" id="SSF52141">
    <property type="entry name" value="Uracil-DNA glycosylase-like"/>
    <property type="match status" value="1"/>
</dbReference>
<keyword evidence="5" id="KW-0004">4Fe-4S</keyword>
<dbReference type="NCBIfam" id="TIGR00758">
    <property type="entry name" value="UDG_fam4"/>
    <property type="match status" value="1"/>
</dbReference>
<evidence type="ECO:0000256" key="5">
    <source>
        <dbReference type="ARBA" id="ARBA00022485"/>
    </source>
</evidence>
<comment type="catalytic activity">
    <reaction evidence="1">
        <text>Hydrolyzes single-stranded DNA or mismatched double-stranded DNA and polynucleotides, releasing free uracil.</text>
        <dbReference type="EC" id="3.2.2.27"/>
    </reaction>
</comment>
<dbReference type="GO" id="GO:0004844">
    <property type="term" value="F:uracil DNA N-glycosylase activity"/>
    <property type="evidence" value="ECO:0007669"/>
    <property type="project" value="UniProtKB-EC"/>
</dbReference>
<accession>A0A315EAZ7</accession>
<feature type="region of interest" description="Disordered" evidence="12">
    <location>
        <begin position="63"/>
        <end position="84"/>
    </location>
</feature>
<keyword evidence="7" id="KW-0227">DNA damage</keyword>
<keyword evidence="6" id="KW-0479">Metal-binding</keyword>
<evidence type="ECO:0000256" key="10">
    <source>
        <dbReference type="ARBA" id="ARBA00023014"/>
    </source>
</evidence>
<dbReference type="Gene3D" id="3.40.470.10">
    <property type="entry name" value="Uracil-DNA glycosylase-like domain"/>
    <property type="match status" value="1"/>
</dbReference>
<dbReference type="RefSeq" id="WP_108312429.1">
    <property type="nucleotide sequence ID" value="NZ_NESN01000002.1"/>
</dbReference>
<proteinExistence type="inferred from homology"/>
<protein>
    <recommendedName>
        <fullName evidence="4">Type-4 uracil-DNA glycosylase</fullName>
        <ecNumber evidence="3">3.2.2.27</ecNumber>
    </recommendedName>
</protein>
<keyword evidence="15" id="KW-1185">Reference proteome</keyword>
<organism evidence="14 15">
    <name type="scientific">Limnohabitans parvus II-B4</name>
    <dbReference type="NCBI Taxonomy" id="1293052"/>
    <lineage>
        <taxon>Bacteria</taxon>
        <taxon>Pseudomonadati</taxon>
        <taxon>Pseudomonadota</taxon>
        <taxon>Betaproteobacteria</taxon>
        <taxon>Burkholderiales</taxon>
        <taxon>Comamonadaceae</taxon>
        <taxon>Limnohabitans</taxon>
    </lineage>
</organism>
<keyword evidence="10" id="KW-0411">Iron-sulfur</keyword>
<sequence>MSDPTRFDLDERQRAMLAEMGVRVWWPQRADDAASVAPVQTVAALEPVAPHVAPLVSSAIASETPPEMAPRPVTVASTTRPASVAPAQPAAIVTGQPLAEGVDRMDWITLKDTAAACQACDLCGQRKNVVLGVGDVQADWMVIGDPPGEDEEQQGEPFAGAAGQLLDNMLKAVGLARKAQGEGSVYITNAVKCRPPGRNPTPQELSTCAPYLARQVALVQPKVILVMGRFAVQSVLQTSEPLGKLRGQLHTYQGVPVVATYHPSSLLRTPADKAKAWVDLLLALKTVQG</sequence>
<reference evidence="14 15" key="1">
    <citation type="submission" date="2017-04" db="EMBL/GenBank/DDBJ databases">
        <title>Unexpected and diverse lifestyles within the genus Limnohabitans.</title>
        <authorList>
            <person name="Kasalicky V."/>
            <person name="Mehrshad M."/>
            <person name="Andrei S.-A."/>
            <person name="Salcher M."/>
            <person name="Kratochvilova H."/>
            <person name="Simek K."/>
            <person name="Ghai R."/>
        </authorList>
    </citation>
    <scope>NUCLEOTIDE SEQUENCE [LARGE SCALE GENOMIC DNA]</scope>
    <source>
        <strain evidence="14 15">II-B4</strain>
    </source>
</reference>
<comment type="caution">
    <text evidence="14">The sequence shown here is derived from an EMBL/GenBank/DDBJ whole genome shotgun (WGS) entry which is preliminary data.</text>
</comment>
<evidence type="ECO:0000256" key="7">
    <source>
        <dbReference type="ARBA" id="ARBA00022763"/>
    </source>
</evidence>
<evidence type="ECO:0000259" key="13">
    <source>
        <dbReference type="SMART" id="SM00986"/>
    </source>
</evidence>
<evidence type="ECO:0000256" key="2">
    <source>
        <dbReference type="ARBA" id="ARBA00006521"/>
    </source>
</evidence>
<dbReference type="EMBL" id="NESN01000002">
    <property type="protein sequence ID" value="PUE54471.1"/>
    <property type="molecule type" value="Genomic_DNA"/>
</dbReference>
<dbReference type="GO" id="GO:0046872">
    <property type="term" value="F:metal ion binding"/>
    <property type="evidence" value="ECO:0007669"/>
    <property type="project" value="UniProtKB-KW"/>
</dbReference>
<evidence type="ECO:0000256" key="8">
    <source>
        <dbReference type="ARBA" id="ARBA00022801"/>
    </source>
</evidence>
<dbReference type="GO" id="GO:0006281">
    <property type="term" value="P:DNA repair"/>
    <property type="evidence" value="ECO:0007669"/>
    <property type="project" value="UniProtKB-KW"/>
</dbReference>
<evidence type="ECO:0000256" key="12">
    <source>
        <dbReference type="SAM" id="MobiDB-lite"/>
    </source>
</evidence>
<dbReference type="SMART" id="SM00987">
    <property type="entry name" value="UreE_C"/>
    <property type="match status" value="1"/>
</dbReference>
<name>A0A315EAZ7_9BURK</name>
<dbReference type="Proteomes" id="UP000250790">
    <property type="component" value="Unassembled WGS sequence"/>
</dbReference>
<dbReference type="EC" id="3.2.2.27" evidence="3"/>
<evidence type="ECO:0000256" key="6">
    <source>
        <dbReference type="ARBA" id="ARBA00022723"/>
    </source>
</evidence>
<evidence type="ECO:0000256" key="3">
    <source>
        <dbReference type="ARBA" id="ARBA00012030"/>
    </source>
</evidence>
<dbReference type="CDD" id="cd10030">
    <property type="entry name" value="UDG-F4_TTUDGA_SPO1dp_like"/>
    <property type="match status" value="1"/>
</dbReference>
<comment type="similarity">
    <text evidence="2">Belongs to the uracil-DNA glycosylase (UDG) superfamily. Type 4 (UDGa) family.</text>
</comment>
<dbReference type="PANTHER" id="PTHR33693">
    <property type="entry name" value="TYPE-5 URACIL-DNA GLYCOSYLASE"/>
    <property type="match status" value="1"/>
</dbReference>
<feature type="domain" description="Uracil-DNA glycosylase-like" evidence="13">
    <location>
        <begin position="131"/>
        <end position="281"/>
    </location>
</feature>
<dbReference type="SMART" id="SM00986">
    <property type="entry name" value="UDG"/>
    <property type="match status" value="1"/>
</dbReference>
<keyword evidence="11" id="KW-0234">DNA repair</keyword>
<dbReference type="Pfam" id="PF03167">
    <property type="entry name" value="UDG"/>
    <property type="match status" value="1"/>
</dbReference>
<dbReference type="InterPro" id="IPR005122">
    <property type="entry name" value="Uracil-DNA_glycosylase-like"/>
</dbReference>
<gene>
    <name evidence="14" type="ORF">B9Z37_08045</name>
</gene>
<evidence type="ECO:0000313" key="14">
    <source>
        <dbReference type="EMBL" id="PUE54471.1"/>
    </source>
</evidence>
<dbReference type="OrthoDB" id="5290748at2"/>
<evidence type="ECO:0000256" key="4">
    <source>
        <dbReference type="ARBA" id="ARBA00019403"/>
    </source>
</evidence>